<keyword evidence="4" id="KW-1185">Reference proteome</keyword>
<keyword evidence="2" id="KW-0812">Transmembrane</keyword>
<protein>
    <submittedName>
        <fullName evidence="3">Uncharacterized protein</fullName>
    </submittedName>
</protein>
<feature type="transmembrane region" description="Helical" evidence="2">
    <location>
        <begin position="100"/>
        <end position="117"/>
    </location>
</feature>
<evidence type="ECO:0000256" key="2">
    <source>
        <dbReference type="SAM" id="Phobius"/>
    </source>
</evidence>
<feature type="region of interest" description="Disordered" evidence="1">
    <location>
        <begin position="40"/>
        <end position="90"/>
    </location>
</feature>
<evidence type="ECO:0000256" key="1">
    <source>
        <dbReference type="SAM" id="MobiDB-lite"/>
    </source>
</evidence>
<organism evidence="3 4">
    <name type="scientific">Nitratidesulfovibrio oxamicus</name>
    <dbReference type="NCBI Taxonomy" id="32016"/>
    <lineage>
        <taxon>Bacteria</taxon>
        <taxon>Pseudomonadati</taxon>
        <taxon>Thermodesulfobacteriota</taxon>
        <taxon>Desulfovibrionia</taxon>
        <taxon>Desulfovibrionales</taxon>
        <taxon>Desulfovibrionaceae</taxon>
        <taxon>Nitratidesulfovibrio</taxon>
    </lineage>
</organism>
<name>A0ABS0J329_9BACT</name>
<proteinExistence type="predicted"/>
<evidence type="ECO:0000313" key="3">
    <source>
        <dbReference type="EMBL" id="MBG3876786.1"/>
    </source>
</evidence>
<gene>
    <name evidence="3" type="ORF">FVW20_07040</name>
</gene>
<feature type="compositionally biased region" description="Low complexity" evidence="1">
    <location>
        <begin position="42"/>
        <end position="67"/>
    </location>
</feature>
<feature type="transmembrane region" description="Helical" evidence="2">
    <location>
        <begin position="12"/>
        <end position="31"/>
    </location>
</feature>
<sequence>MDTLEWMLWPARWAILAVGLLAQVTVLAWAARRGQHPDFAVSASDAQAPPEAARASAFADAGSAAPPGTSPPPGAAHRSPCGATTTPAPHTTFAPRDLRLLRIAMLTGGGLVTIFALLERDMLLLAGQVLTLSLLWSRLR</sequence>
<dbReference type="Proteomes" id="UP001194469">
    <property type="component" value="Unassembled WGS sequence"/>
</dbReference>
<comment type="caution">
    <text evidence="3">The sequence shown here is derived from an EMBL/GenBank/DDBJ whole genome shotgun (WGS) entry which is preliminary data.</text>
</comment>
<reference evidence="3 4" key="1">
    <citation type="submission" date="2019-08" db="EMBL/GenBank/DDBJ databases">
        <authorList>
            <person name="Luo N."/>
        </authorList>
    </citation>
    <scope>NUCLEOTIDE SEQUENCE [LARGE SCALE GENOMIC DNA]</scope>
    <source>
        <strain evidence="3 4">NCIMB 9442</strain>
    </source>
</reference>
<dbReference type="RefSeq" id="WP_196608871.1">
    <property type="nucleotide sequence ID" value="NZ_VRYY01000165.1"/>
</dbReference>
<accession>A0ABS0J329</accession>
<keyword evidence="2" id="KW-0472">Membrane</keyword>
<evidence type="ECO:0000313" key="4">
    <source>
        <dbReference type="Proteomes" id="UP001194469"/>
    </source>
</evidence>
<dbReference type="EMBL" id="VRYY01000165">
    <property type="protein sequence ID" value="MBG3876786.1"/>
    <property type="molecule type" value="Genomic_DNA"/>
</dbReference>
<keyword evidence="2" id="KW-1133">Transmembrane helix</keyword>